<dbReference type="RefSeq" id="WP_030433350.1">
    <property type="nucleotide sequence ID" value="NZ_JOEF01000040.1"/>
</dbReference>
<dbReference type="EMBL" id="LT629701">
    <property type="protein sequence ID" value="SDN37725.1"/>
    <property type="molecule type" value="Genomic_DNA"/>
</dbReference>
<evidence type="ECO:0000259" key="1">
    <source>
        <dbReference type="Pfam" id="PF13625"/>
    </source>
</evidence>
<dbReference type="STRING" id="211114.SAMN04489726_6317"/>
<dbReference type="Pfam" id="PF13625">
    <property type="entry name" value="Helicase_C_3"/>
    <property type="match status" value="1"/>
</dbReference>
<keyword evidence="2" id="KW-0347">Helicase</keyword>
<dbReference type="OrthoDB" id="3415124at2"/>
<keyword evidence="2" id="KW-0547">Nucleotide-binding</keyword>
<dbReference type="Proteomes" id="UP000183376">
    <property type="component" value="Chromosome I"/>
</dbReference>
<gene>
    <name evidence="2" type="ORF">SAMN04489726_6317</name>
</gene>
<dbReference type="GO" id="GO:0004386">
    <property type="term" value="F:helicase activity"/>
    <property type="evidence" value="ECO:0007669"/>
    <property type="project" value="UniProtKB-KW"/>
</dbReference>
<evidence type="ECO:0000313" key="3">
    <source>
        <dbReference type="Proteomes" id="UP000183376"/>
    </source>
</evidence>
<name>A0A1H0AWG1_ALLAB</name>
<proteinExistence type="predicted"/>
<sequence>MSGHSLVDWLRAQDEQALVELLRARPDLATPPPPNTGVLATRAGMRASVVRACEDLDAFTRTVLDALVVAGADTAPQPLTRINRLLGKGVPAARTKAAVQRLRELAVAWGPDTALSVVPAGTEVTPQFPGNLGRPAPQLDELDLPELLDGLDPAERRLLETLAAGPPIGRTKDAGRAVPLERAENPVQSLMARGLLLRRDNETVELPRQLGLLLRGDRPMGQVQVTQPELTVTGREVSTVDATAAGAALELLRHVEGLIALWSAEPPGVLRSGGLGVRDLRRLAKELDVEEARAALLAELALDASIIDNSGGSEPEWVPTTHADSYLAAAADQQWATLAVGWLELPRLPALAGRRDERDKLLNPLSNELRRPNAVRERHRVLGVLAELPPGSCVGDVEQLVAALAWRAPARGGRLRDDLVRWIIDEATALGIVALGGLSTAGATLLNEGPGEAAKRMSDSLPEPIDHVLVQADLTVVAPGRLEPELAADIALVADVESAGGATVYRLTDRTVRRALDAGRSAAELHELFAKRSRTPVPQSLSYLIDDIARKHGQLRGGPAGSFLRCDDPALIAEVLANPDIARLELRRIAPTVLVSPLALIDVLDGLRESGYAPAAEGPDGAVVDLRPAGHRIPGRPQGTKRLFSPARPSVEQLASVVRQIRAGDRAADAPRGAAVSTAALGTAATMALLQEAADTGRSVWVGFVDSNGTASQQIVTPVRVAGGVLEAFDAVVGLVRRFPLHRITSTAVVED</sequence>
<organism evidence="2 3">
    <name type="scientific">Allokutzneria albata</name>
    <name type="common">Kibdelosporangium albatum</name>
    <dbReference type="NCBI Taxonomy" id="211114"/>
    <lineage>
        <taxon>Bacteria</taxon>
        <taxon>Bacillati</taxon>
        <taxon>Actinomycetota</taxon>
        <taxon>Actinomycetes</taxon>
        <taxon>Pseudonocardiales</taxon>
        <taxon>Pseudonocardiaceae</taxon>
        <taxon>Allokutzneria</taxon>
    </lineage>
</organism>
<dbReference type="InterPro" id="IPR032830">
    <property type="entry name" value="XPB/Ssl2_N"/>
</dbReference>
<protein>
    <submittedName>
        <fullName evidence="2">Helicase conserved C-terminal domain-containing protein</fullName>
    </submittedName>
</protein>
<dbReference type="eggNOG" id="COG2378">
    <property type="taxonomic scope" value="Bacteria"/>
</dbReference>
<accession>A0A1H0AWG1</accession>
<reference evidence="2 3" key="1">
    <citation type="submission" date="2016-10" db="EMBL/GenBank/DDBJ databases">
        <authorList>
            <person name="de Groot N.N."/>
        </authorList>
    </citation>
    <scope>NUCLEOTIDE SEQUENCE [LARGE SCALE GENOMIC DNA]</scope>
    <source>
        <strain evidence="2 3">DSM 44149</strain>
    </source>
</reference>
<keyword evidence="2" id="KW-0378">Hydrolase</keyword>
<evidence type="ECO:0000313" key="2">
    <source>
        <dbReference type="EMBL" id="SDN37725.1"/>
    </source>
</evidence>
<dbReference type="AlphaFoldDB" id="A0A1H0AWG1"/>
<keyword evidence="2" id="KW-0067">ATP-binding</keyword>
<keyword evidence="3" id="KW-1185">Reference proteome</keyword>
<feature type="domain" description="Helicase XPB/Ssl2 N-terminal" evidence="1">
    <location>
        <begin position="468"/>
        <end position="590"/>
    </location>
</feature>